<keyword evidence="4" id="KW-0238">DNA-binding</keyword>
<dbReference type="Pfam" id="PF00072">
    <property type="entry name" value="Response_reg"/>
    <property type="match status" value="1"/>
</dbReference>
<dbReference type="GO" id="GO:0032993">
    <property type="term" value="C:protein-DNA complex"/>
    <property type="evidence" value="ECO:0007669"/>
    <property type="project" value="TreeGrafter"/>
</dbReference>
<keyword evidence="1" id="KW-0597">Phosphoprotein</keyword>
<dbReference type="GO" id="GO:0006355">
    <property type="term" value="P:regulation of DNA-templated transcription"/>
    <property type="evidence" value="ECO:0007669"/>
    <property type="project" value="TreeGrafter"/>
</dbReference>
<dbReference type="AlphaFoldDB" id="A0A382UBN4"/>
<feature type="domain" description="Response regulatory" evidence="6">
    <location>
        <begin position="10"/>
        <end position="123"/>
    </location>
</feature>
<dbReference type="SMART" id="SM00448">
    <property type="entry name" value="REC"/>
    <property type="match status" value="1"/>
</dbReference>
<organism evidence="7">
    <name type="scientific">marine metagenome</name>
    <dbReference type="NCBI Taxonomy" id="408172"/>
    <lineage>
        <taxon>unclassified sequences</taxon>
        <taxon>metagenomes</taxon>
        <taxon>ecological metagenomes</taxon>
    </lineage>
</organism>
<evidence type="ECO:0000259" key="6">
    <source>
        <dbReference type="PROSITE" id="PS50110"/>
    </source>
</evidence>
<sequence>MEKSLLVDRKILIVEDETLLQKRLAAYLTQLGAKTCTAENLAKAQALLQETDFDFALLDVHLPDGNGLELLDQKKIPANCGVVVMTAEGGVRSAVDAMKKGAREYLVKPFDFSELPIVFERSSAVLQQLRILEHLREHELNP</sequence>
<dbReference type="GO" id="GO:0000156">
    <property type="term" value="F:phosphorelay response regulator activity"/>
    <property type="evidence" value="ECO:0007669"/>
    <property type="project" value="TreeGrafter"/>
</dbReference>
<dbReference type="PROSITE" id="PS50110">
    <property type="entry name" value="RESPONSE_REGULATORY"/>
    <property type="match status" value="1"/>
</dbReference>
<evidence type="ECO:0000256" key="2">
    <source>
        <dbReference type="ARBA" id="ARBA00023012"/>
    </source>
</evidence>
<dbReference type="GO" id="GO:0000976">
    <property type="term" value="F:transcription cis-regulatory region binding"/>
    <property type="evidence" value="ECO:0007669"/>
    <property type="project" value="TreeGrafter"/>
</dbReference>
<evidence type="ECO:0000313" key="7">
    <source>
        <dbReference type="EMBL" id="SVD31472.1"/>
    </source>
</evidence>
<proteinExistence type="predicted"/>
<accession>A0A382UBN4</accession>
<dbReference type="SUPFAM" id="SSF52172">
    <property type="entry name" value="CheY-like"/>
    <property type="match status" value="1"/>
</dbReference>
<evidence type="ECO:0000256" key="4">
    <source>
        <dbReference type="ARBA" id="ARBA00023125"/>
    </source>
</evidence>
<dbReference type="PANTHER" id="PTHR48111:SF1">
    <property type="entry name" value="TWO-COMPONENT RESPONSE REGULATOR ORR33"/>
    <property type="match status" value="1"/>
</dbReference>
<reference evidence="7" key="1">
    <citation type="submission" date="2018-05" db="EMBL/GenBank/DDBJ databases">
        <authorList>
            <person name="Lanie J.A."/>
            <person name="Ng W.-L."/>
            <person name="Kazmierczak K.M."/>
            <person name="Andrzejewski T.M."/>
            <person name="Davidsen T.M."/>
            <person name="Wayne K.J."/>
            <person name="Tettelin H."/>
            <person name="Glass J.I."/>
            <person name="Rusch D."/>
            <person name="Podicherti R."/>
            <person name="Tsui H.-C.T."/>
            <person name="Winkler M.E."/>
        </authorList>
    </citation>
    <scope>NUCLEOTIDE SEQUENCE</scope>
</reference>
<feature type="non-terminal residue" evidence="7">
    <location>
        <position position="142"/>
    </location>
</feature>
<dbReference type="PANTHER" id="PTHR48111">
    <property type="entry name" value="REGULATOR OF RPOS"/>
    <property type="match status" value="1"/>
</dbReference>
<keyword evidence="3" id="KW-0805">Transcription regulation</keyword>
<evidence type="ECO:0000256" key="1">
    <source>
        <dbReference type="ARBA" id="ARBA00022553"/>
    </source>
</evidence>
<evidence type="ECO:0000256" key="5">
    <source>
        <dbReference type="ARBA" id="ARBA00023163"/>
    </source>
</evidence>
<dbReference type="GO" id="GO:0005829">
    <property type="term" value="C:cytosol"/>
    <property type="evidence" value="ECO:0007669"/>
    <property type="project" value="TreeGrafter"/>
</dbReference>
<dbReference type="InterPro" id="IPR011006">
    <property type="entry name" value="CheY-like_superfamily"/>
</dbReference>
<keyword evidence="5" id="KW-0804">Transcription</keyword>
<dbReference type="Gene3D" id="3.40.50.2300">
    <property type="match status" value="1"/>
</dbReference>
<dbReference type="InterPro" id="IPR039420">
    <property type="entry name" value="WalR-like"/>
</dbReference>
<keyword evidence="2" id="KW-0902">Two-component regulatory system</keyword>
<evidence type="ECO:0000256" key="3">
    <source>
        <dbReference type="ARBA" id="ARBA00023015"/>
    </source>
</evidence>
<name>A0A382UBN4_9ZZZZ</name>
<gene>
    <name evidence="7" type="ORF">METZ01_LOCUS384326</name>
</gene>
<dbReference type="InterPro" id="IPR001789">
    <property type="entry name" value="Sig_transdc_resp-reg_receiver"/>
</dbReference>
<dbReference type="EMBL" id="UINC01142872">
    <property type="protein sequence ID" value="SVD31472.1"/>
    <property type="molecule type" value="Genomic_DNA"/>
</dbReference>
<protein>
    <recommendedName>
        <fullName evidence="6">Response regulatory domain-containing protein</fullName>
    </recommendedName>
</protein>